<dbReference type="Proteomes" id="UP000587462">
    <property type="component" value="Unassembled WGS sequence"/>
</dbReference>
<keyword evidence="1" id="KW-1133">Transmembrane helix</keyword>
<dbReference type="EMBL" id="JABBXF010000002">
    <property type="protein sequence ID" value="NVK76317.1"/>
    <property type="molecule type" value="Genomic_DNA"/>
</dbReference>
<keyword evidence="1" id="KW-0472">Membrane</keyword>
<evidence type="ECO:0000256" key="1">
    <source>
        <dbReference type="SAM" id="Phobius"/>
    </source>
</evidence>
<gene>
    <name evidence="2" type="ORF">HG542_01425</name>
</gene>
<keyword evidence="1" id="KW-0812">Transmembrane</keyword>
<feature type="transmembrane region" description="Helical" evidence="1">
    <location>
        <begin position="18"/>
        <end position="37"/>
    </location>
</feature>
<protein>
    <submittedName>
        <fullName evidence="2">ABC transporter</fullName>
    </submittedName>
</protein>
<comment type="caution">
    <text evidence="2">The sequence shown here is derived from an EMBL/GenBank/DDBJ whole genome shotgun (WGS) entry which is preliminary data.</text>
</comment>
<reference evidence="2 3" key="1">
    <citation type="submission" date="2020-04" db="EMBL/GenBank/DDBJ databases">
        <title>Draft Genome Sequence of Streptomyces morookaense DSM 40503, an 8-azaguanine-producing strain.</title>
        <authorList>
            <person name="Qi J."/>
            <person name="Gao J.-M."/>
        </authorList>
    </citation>
    <scope>NUCLEOTIDE SEQUENCE [LARGE SCALE GENOMIC DNA]</scope>
    <source>
        <strain evidence="2 3">DSM 40503</strain>
    </source>
</reference>
<accession>A0A7Y7AZR4</accession>
<dbReference type="RefSeq" id="WP_171078111.1">
    <property type="nucleotide sequence ID" value="NZ_BNBU01000007.1"/>
</dbReference>
<evidence type="ECO:0000313" key="3">
    <source>
        <dbReference type="Proteomes" id="UP000587462"/>
    </source>
</evidence>
<keyword evidence="3" id="KW-1185">Reference proteome</keyword>
<feature type="transmembrane region" description="Helical" evidence="1">
    <location>
        <begin position="43"/>
        <end position="62"/>
    </location>
</feature>
<dbReference type="AlphaFoldDB" id="A0A7Y7AZR4"/>
<organism evidence="2 3">
    <name type="scientific">Streptomyces morookaense</name>
    <name type="common">Streptoverticillium morookaense</name>
    <dbReference type="NCBI Taxonomy" id="1970"/>
    <lineage>
        <taxon>Bacteria</taxon>
        <taxon>Bacillati</taxon>
        <taxon>Actinomycetota</taxon>
        <taxon>Actinomycetes</taxon>
        <taxon>Kitasatosporales</taxon>
        <taxon>Streptomycetaceae</taxon>
        <taxon>Streptomyces</taxon>
    </lineage>
</organism>
<feature type="transmembrane region" description="Helical" evidence="1">
    <location>
        <begin position="82"/>
        <end position="107"/>
    </location>
</feature>
<proteinExistence type="predicted"/>
<feature type="transmembrane region" description="Helical" evidence="1">
    <location>
        <begin position="197"/>
        <end position="219"/>
    </location>
</feature>
<sequence length="221" mass="21993">MIPLLGYQAALLLRSHRWLPPLLFYGAVMGIGVQGGQPVLDSLGWAAAALVPVAAWLVRVCVTNEPDAARNCSVAAAGPRRVHLAAVLTGLTASTALAVAGTALVAAIGDPRSADHRVAVPVLPASLAGLLGALACVLLGTGVGALCNRPLLRSPAWAVPSTILAAFLVMFVSGSPANAAVTGLVTGSRHGTVTMPLLPLALAAALAAGATAVACAVSARR</sequence>
<feature type="transmembrane region" description="Helical" evidence="1">
    <location>
        <begin position="127"/>
        <end position="146"/>
    </location>
</feature>
<name>A0A7Y7AZR4_STRMO</name>
<evidence type="ECO:0000313" key="2">
    <source>
        <dbReference type="EMBL" id="NVK76317.1"/>
    </source>
</evidence>
<feature type="transmembrane region" description="Helical" evidence="1">
    <location>
        <begin position="158"/>
        <end position="177"/>
    </location>
</feature>